<gene>
    <name evidence="3" type="ORF">SLEP1_g59021</name>
</gene>
<dbReference type="EMBL" id="BPVZ01000707">
    <property type="protein sequence ID" value="GKV52439.1"/>
    <property type="molecule type" value="Genomic_DNA"/>
</dbReference>
<evidence type="ECO:0000313" key="3">
    <source>
        <dbReference type="EMBL" id="GKV52439.1"/>
    </source>
</evidence>
<name>A0AAV5MTK4_9ROSI</name>
<reference evidence="3 4" key="1">
    <citation type="journal article" date="2021" name="Commun. Biol.">
        <title>The genome of Shorea leprosula (Dipterocarpaceae) highlights the ecological relevance of drought in aseasonal tropical rainforests.</title>
        <authorList>
            <person name="Ng K.K.S."/>
            <person name="Kobayashi M.J."/>
            <person name="Fawcett J.A."/>
            <person name="Hatakeyama M."/>
            <person name="Paape T."/>
            <person name="Ng C.H."/>
            <person name="Ang C.C."/>
            <person name="Tnah L.H."/>
            <person name="Lee C.T."/>
            <person name="Nishiyama T."/>
            <person name="Sese J."/>
            <person name="O'Brien M.J."/>
            <person name="Copetti D."/>
            <person name="Mohd Noor M.I."/>
            <person name="Ong R.C."/>
            <person name="Putra M."/>
            <person name="Sireger I.Z."/>
            <person name="Indrioko S."/>
            <person name="Kosugi Y."/>
            <person name="Izuno A."/>
            <person name="Isagi Y."/>
            <person name="Lee S.L."/>
            <person name="Shimizu K.K."/>
        </authorList>
    </citation>
    <scope>NUCLEOTIDE SEQUENCE [LARGE SCALE GENOMIC DNA]</scope>
    <source>
        <strain evidence="3">214</strain>
    </source>
</reference>
<evidence type="ECO:0000313" key="4">
    <source>
        <dbReference type="Proteomes" id="UP001054252"/>
    </source>
</evidence>
<keyword evidence="1" id="KW-0175">Coiled coil</keyword>
<dbReference type="AlphaFoldDB" id="A0AAV5MTK4"/>
<comment type="caution">
    <text evidence="3">The sequence shown here is derived from an EMBL/GenBank/DDBJ whole genome shotgun (WGS) entry which is preliminary data.</text>
</comment>
<organism evidence="3 4">
    <name type="scientific">Rubroshorea leprosula</name>
    <dbReference type="NCBI Taxonomy" id="152421"/>
    <lineage>
        <taxon>Eukaryota</taxon>
        <taxon>Viridiplantae</taxon>
        <taxon>Streptophyta</taxon>
        <taxon>Embryophyta</taxon>
        <taxon>Tracheophyta</taxon>
        <taxon>Spermatophyta</taxon>
        <taxon>Magnoliopsida</taxon>
        <taxon>eudicotyledons</taxon>
        <taxon>Gunneridae</taxon>
        <taxon>Pentapetalae</taxon>
        <taxon>rosids</taxon>
        <taxon>malvids</taxon>
        <taxon>Malvales</taxon>
        <taxon>Dipterocarpaceae</taxon>
        <taxon>Rubroshorea</taxon>
    </lineage>
</organism>
<evidence type="ECO:0000256" key="1">
    <source>
        <dbReference type="SAM" id="Coils"/>
    </source>
</evidence>
<feature type="region of interest" description="Disordered" evidence="2">
    <location>
        <begin position="1"/>
        <end position="26"/>
    </location>
</feature>
<proteinExistence type="predicted"/>
<evidence type="ECO:0000256" key="2">
    <source>
        <dbReference type="SAM" id="MobiDB-lite"/>
    </source>
</evidence>
<keyword evidence="4" id="KW-1185">Reference proteome</keyword>
<dbReference type="Proteomes" id="UP001054252">
    <property type="component" value="Unassembled WGS sequence"/>
</dbReference>
<protein>
    <submittedName>
        <fullName evidence="3">Uncharacterized protein</fullName>
    </submittedName>
</protein>
<feature type="coiled-coil region" evidence="1">
    <location>
        <begin position="113"/>
        <end position="182"/>
    </location>
</feature>
<accession>A0AAV5MTK4</accession>
<sequence length="294" mass="34104">MSGTEQRAPAAPEFAYNENQTLSSHDKELFEQQCDQLPADTLKMVQLPTMLSGPPDASYSMDQFGPLHAYRTQLPENQMPAGIQPLIQEQLDPAAEKELKRLQRKRASDRAYRQKKKDEEQELKNKCQELENANQVMDQLLKTYAAQMEDKLQKEQQYLEKIAKVEAEKELAEKKCLLLTEKESQLHQKVKAMKKKYKNLGKQCIEKPKKKLKKHVMMSVSRRQFFSASSSSFPSTSLIQTKCKIEENPKRDSCFLFPRTKQSFNPYFNPPASHKSAQSWLTKLLLNSRTTWER</sequence>